<keyword evidence="14" id="KW-1185">Reference proteome</keyword>
<accession>A0A7J7KKZ0</accession>
<dbReference type="OrthoDB" id="276989at2759"/>
<evidence type="ECO:0000256" key="8">
    <source>
        <dbReference type="ARBA" id="ARBA00023128"/>
    </source>
</evidence>
<dbReference type="InterPro" id="IPR023395">
    <property type="entry name" value="MCP_dom_sf"/>
</dbReference>
<evidence type="ECO:0000256" key="9">
    <source>
        <dbReference type="ARBA" id="ARBA00023136"/>
    </source>
</evidence>
<dbReference type="GO" id="GO:0055085">
    <property type="term" value="P:transmembrane transport"/>
    <property type="evidence" value="ECO:0007669"/>
    <property type="project" value="InterPro"/>
</dbReference>
<dbReference type="InterPro" id="IPR018108">
    <property type="entry name" value="MCP_transmembrane"/>
</dbReference>
<comment type="similarity">
    <text evidence="2 11">Belongs to the mitochondrial carrier (TC 2.A.29) family.</text>
</comment>
<evidence type="ECO:0000256" key="12">
    <source>
        <dbReference type="SAM" id="Phobius"/>
    </source>
</evidence>
<evidence type="ECO:0000256" key="3">
    <source>
        <dbReference type="ARBA" id="ARBA00022448"/>
    </source>
</evidence>
<protein>
    <recommendedName>
        <fullName evidence="15">SLC25A26</fullName>
    </recommendedName>
</protein>
<dbReference type="Pfam" id="PF00153">
    <property type="entry name" value="Mito_carr"/>
    <property type="match status" value="4"/>
</dbReference>
<keyword evidence="8" id="KW-0496">Mitochondrion</keyword>
<name>A0A7J7KKZ0_BUGNE</name>
<feature type="transmembrane region" description="Helical" evidence="12">
    <location>
        <begin position="48"/>
        <end position="69"/>
    </location>
</feature>
<evidence type="ECO:0008006" key="15">
    <source>
        <dbReference type="Google" id="ProtNLM"/>
    </source>
</evidence>
<dbReference type="PANTHER" id="PTHR45667">
    <property type="entry name" value="S-ADENOSYLMETHIONINE MITOCHONDRIAL CARRIER PROTEIN"/>
    <property type="match status" value="1"/>
</dbReference>
<comment type="subcellular location">
    <subcellularLocation>
        <location evidence="1">Mitochondrion inner membrane</location>
        <topology evidence="1">Multi-pass membrane protein</topology>
    </subcellularLocation>
</comment>
<dbReference type="AlphaFoldDB" id="A0A7J7KKZ0"/>
<proteinExistence type="inferred from homology"/>
<reference evidence="13" key="1">
    <citation type="submission" date="2020-06" db="EMBL/GenBank/DDBJ databases">
        <title>Draft genome of Bugula neritina, a colonial animal packing powerful symbionts and potential medicines.</title>
        <authorList>
            <person name="Rayko M."/>
        </authorList>
    </citation>
    <scope>NUCLEOTIDE SEQUENCE [LARGE SCALE GENOMIC DNA]</scope>
    <source>
        <strain evidence="13">Kwan_BN1</strain>
    </source>
</reference>
<keyword evidence="3 11" id="KW-0813">Transport</keyword>
<keyword evidence="9 10" id="KW-0472">Membrane</keyword>
<evidence type="ECO:0000313" key="14">
    <source>
        <dbReference type="Proteomes" id="UP000593567"/>
    </source>
</evidence>
<dbReference type="PRINTS" id="PR00926">
    <property type="entry name" value="MITOCARRIER"/>
</dbReference>
<evidence type="ECO:0000256" key="10">
    <source>
        <dbReference type="PROSITE-ProRule" id="PRU00282"/>
    </source>
</evidence>
<dbReference type="InterPro" id="IPR002067">
    <property type="entry name" value="MCP"/>
</dbReference>
<keyword evidence="5" id="KW-0677">Repeat</keyword>
<feature type="transmembrane region" description="Helical" evidence="12">
    <location>
        <begin position="230"/>
        <end position="252"/>
    </location>
</feature>
<keyword evidence="7 12" id="KW-1133">Transmembrane helix</keyword>
<organism evidence="13 14">
    <name type="scientific">Bugula neritina</name>
    <name type="common">Brown bryozoan</name>
    <name type="synonym">Sertularia neritina</name>
    <dbReference type="NCBI Taxonomy" id="10212"/>
    <lineage>
        <taxon>Eukaryota</taxon>
        <taxon>Metazoa</taxon>
        <taxon>Spiralia</taxon>
        <taxon>Lophotrochozoa</taxon>
        <taxon>Bryozoa</taxon>
        <taxon>Gymnolaemata</taxon>
        <taxon>Cheilostomatida</taxon>
        <taxon>Flustrina</taxon>
        <taxon>Buguloidea</taxon>
        <taxon>Bugulidae</taxon>
        <taxon>Bugula</taxon>
    </lineage>
</organism>
<dbReference type="Proteomes" id="UP000593567">
    <property type="component" value="Unassembled WGS sequence"/>
</dbReference>
<keyword evidence="6" id="KW-0999">Mitochondrion inner membrane</keyword>
<sequence length="274" mass="29416">METLATALVSGALAGLMVDISLFPIDTVKTRLQSEVGFQKAGGFRGIYSGLGAVAVGSAPGAAFFFLSYETSKKQLSYKLGKNSATNHMISSSLAELVACVVRVPSEVIKQRSQAQRLSSLQILKKTLALEGFLGLYRGYTSTILREIPFSVIQFPLWELLKIKWTDKGTIQPWKSAVAGAIAGSVAAFLTTPLDVAKTRIMLSEKSAPASGNFLTVLSNVYKDQGVKGLWAGVVPRVMWIAIGGFVFLGVYDGAKHYLTAACSKRPTKDINDV</sequence>
<gene>
    <name evidence="13" type="ORF">EB796_002966</name>
</gene>
<dbReference type="EMBL" id="VXIV02000365">
    <property type="protein sequence ID" value="KAF6038741.1"/>
    <property type="molecule type" value="Genomic_DNA"/>
</dbReference>
<feature type="repeat" description="Solcar" evidence="10">
    <location>
        <begin position="83"/>
        <end position="164"/>
    </location>
</feature>
<keyword evidence="4 10" id="KW-0812">Transmembrane</keyword>
<evidence type="ECO:0000256" key="6">
    <source>
        <dbReference type="ARBA" id="ARBA00022792"/>
    </source>
</evidence>
<evidence type="ECO:0000256" key="2">
    <source>
        <dbReference type="ARBA" id="ARBA00006375"/>
    </source>
</evidence>
<dbReference type="FunFam" id="1.50.40.10:FF:000018">
    <property type="entry name" value="S-adenosylmethionine mitochondrial carrier protein-like"/>
    <property type="match status" value="1"/>
</dbReference>
<feature type="repeat" description="Solcar" evidence="10">
    <location>
        <begin position="2"/>
        <end position="75"/>
    </location>
</feature>
<evidence type="ECO:0000256" key="7">
    <source>
        <dbReference type="ARBA" id="ARBA00022989"/>
    </source>
</evidence>
<evidence type="ECO:0000256" key="1">
    <source>
        <dbReference type="ARBA" id="ARBA00004448"/>
    </source>
</evidence>
<dbReference type="GO" id="GO:0005743">
    <property type="term" value="C:mitochondrial inner membrane"/>
    <property type="evidence" value="ECO:0007669"/>
    <property type="project" value="UniProtKB-SubCell"/>
</dbReference>
<feature type="repeat" description="Solcar" evidence="10">
    <location>
        <begin position="171"/>
        <end position="258"/>
    </location>
</feature>
<comment type="caution">
    <text evidence="13">The sequence shown here is derived from an EMBL/GenBank/DDBJ whole genome shotgun (WGS) entry which is preliminary data.</text>
</comment>
<dbReference type="Gene3D" id="1.50.40.10">
    <property type="entry name" value="Mitochondrial carrier domain"/>
    <property type="match status" value="2"/>
</dbReference>
<dbReference type="SUPFAM" id="SSF103506">
    <property type="entry name" value="Mitochondrial carrier"/>
    <property type="match status" value="1"/>
</dbReference>
<evidence type="ECO:0000256" key="5">
    <source>
        <dbReference type="ARBA" id="ARBA00022737"/>
    </source>
</evidence>
<dbReference type="PROSITE" id="PS50920">
    <property type="entry name" value="SOLCAR"/>
    <property type="match status" value="3"/>
</dbReference>
<evidence type="ECO:0000256" key="4">
    <source>
        <dbReference type="ARBA" id="ARBA00022692"/>
    </source>
</evidence>
<evidence type="ECO:0000313" key="13">
    <source>
        <dbReference type="EMBL" id="KAF6038741.1"/>
    </source>
</evidence>
<evidence type="ECO:0000256" key="11">
    <source>
        <dbReference type="RuleBase" id="RU000488"/>
    </source>
</evidence>